<dbReference type="RefSeq" id="WP_130512058.1">
    <property type="nucleotide sequence ID" value="NZ_SHKY01000001.1"/>
</dbReference>
<dbReference type="InterPro" id="IPR001633">
    <property type="entry name" value="EAL_dom"/>
</dbReference>
<feature type="domain" description="EAL" evidence="1">
    <location>
        <begin position="8"/>
        <end position="243"/>
    </location>
</feature>
<dbReference type="SUPFAM" id="SSF141868">
    <property type="entry name" value="EAL domain-like"/>
    <property type="match status" value="1"/>
</dbReference>
<proteinExistence type="predicted"/>
<protein>
    <submittedName>
        <fullName evidence="2">EAL domain-containing protein (Putative c-di-GMP-specific phosphodiesterase class I)</fullName>
    </submittedName>
</protein>
<accession>A0A4Q7ZR21</accession>
<dbReference type="GO" id="GO:0071111">
    <property type="term" value="F:cyclic-guanylate-specific phosphodiesterase activity"/>
    <property type="evidence" value="ECO:0007669"/>
    <property type="project" value="InterPro"/>
</dbReference>
<dbReference type="Proteomes" id="UP000292564">
    <property type="component" value="Unassembled WGS sequence"/>
</dbReference>
<reference evidence="2 3" key="1">
    <citation type="submission" date="2019-02" db="EMBL/GenBank/DDBJ databases">
        <title>Sequencing the genomes of 1000 actinobacteria strains.</title>
        <authorList>
            <person name="Klenk H.-P."/>
        </authorList>
    </citation>
    <scope>NUCLEOTIDE SEQUENCE [LARGE SCALE GENOMIC DNA]</scope>
    <source>
        <strain evidence="2 3">DSM 45162</strain>
    </source>
</reference>
<evidence type="ECO:0000313" key="3">
    <source>
        <dbReference type="Proteomes" id="UP000292564"/>
    </source>
</evidence>
<keyword evidence="3" id="KW-1185">Reference proteome</keyword>
<sequence length="243" mass="26180">MTPTLSADPAARCTVRHVLDARAVRMAFQPVVQLQDGSVLAYEALARFDREHFDSPVQAFAAAAEAGIGVELELLALQQALNSIDDIPPGAWLTTNLSVEALLNRVVRTTLIAHADRNVIVEITEHSEVRDYSVLREATSELRAAGILIAVDDAGAGFASLSHILHLHPDIIKLDIMFTRGIDADPVRAALIRALVAFADEAGAMLIAEGVETPAEYDTLIELGVRLGQGYFMARPGPLPLCR</sequence>
<dbReference type="SMART" id="SM00052">
    <property type="entry name" value="EAL"/>
    <property type="match status" value="1"/>
</dbReference>
<dbReference type="CDD" id="cd01948">
    <property type="entry name" value="EAL"/>
    <property type="match status" value="1"/>
</dbReference>
<organism evidence="2 3">
    <name type="scientific">Krasilnikovia cinnamomea</name>
    <dbReference type="NCBI Taxonomy" id="349313"/>
    <lineage>
        <taxon>Bacteria</taxon>
        <taxon>Bacillati</taxon>
        <taxon>Actinomycetota</taxon>
        <taxon>Actinomycetes</taxon>
        <taxon>Micromonosporales</taxon>
        <taxon>Micromonosporaceae</taxon>
        <taxon>Krasilnikovia</taxon>
    </lineage>
</organism>
<dbReference type="PANTHER" id="PTHR33121">
    <property type="entry name" value="CYCLIC DI-GMP PHOSPHODIESTERASE PDEF"/>
    <property type="match status" value="1"/>
</dbReference>
<dbReference type="PROSITE" id="PS50883">
    <property type="entry name" value="EAL"/>
    <property type="match status" value="1"/>
</dbReference>
<dbReference type="InterPro" id="IPR050706">
    <property type="entry name" value="Cyclic-di-GMP_PDE-like"/>
</dbReference>
<dbReference type="OrthoDB" id="23692at2"/>
<evidence type="ECO:0000259" key="1">
    <source>
        <dbReference type="PROSITE" id="PS50883"/>
    </source>
</evidence>
<dbReference type="Gene3D" id="3.20.20.450">
    <property type="entry name" value="EAL domain"/>
    <property type="match status" value="1"/>
</dbReference>
<evidence type="ECO:0000313" key="2">
    <source>
        <dbReference type="EMBL" id="RZU53588.1"/>
    </source>
</evidence>
<comment type="caution">
    <text evidence="2">The sequence shown here is derived from an EMBL/GenBank/DDBJ whole genome shotgun (WGS) entry which is preliminary data.</text>
</comment>
<dbReference type="Pfam" id="PF00563">
    <property type="entry name" value="EAL"/>
    <property type="match status" value="1"/>
</dbReference>
<dbReference type="AlphaFoldDB" id="A0A4Q7ZR21"/>
<dbReference type="PANTHER" id="PTHR33121:SF76">
    <property type="entry name" value="SIGNALING PROTEIN"/>
    <property type="match status" value="1"/>
</dbReference>
<dbReference type="EMBL" id="SHKY01000001">
    <property type="protein sequence ID" value="RZU53588.1"/>
    <property type="molecule type" value="Genomic_DNA"/>
</dbReference>
<name>A0A4Q7ZR21_9ACTN</name>
<gene>
    <name evidence="2" type="ORF">EV385_5518</name>
</gene>
<dbReference type="InterPro" id="IPR035919">
    <property type="entry name" value="EAL_sf"/>
</dbReference>